<keyword evidence="4" id="KW-1185">Reference proteome</keyword>
<comment type="caution">
    <text evidence="3">The sequence shown here is derived from an EMBL/GenBank/DDBJ whole genome shotgun (WGS) entry which is preliminary data.</text>
</comment>
<feature type="transmembrane region" description="Helical" evidence="1">
    <location>
        <begin position="58"/>
        <end position="76"/>
    </location>
</feature>
<protein>
    <recommendedName>
        <fullName evidence="2">YrhK domain-containing protein</fullName>
    </recommendedName>
</protein>
<dbReference type="GeneID" id="66719699"/>
<dbReference type="AlphaFoldDB" id="A0A2S5ZUJ8"/>
<reference evidence="3 4" key="1">
    <citation type="submission" date="2018-02" db="EMBL/GenBank/DDBJ databases">
        <title>8 Nocardia nova and 1 Nocardia cyriacigeorgica strain used for evolution to TMP-SMX.</title>
        <authorList>
            <person name="Mehta H."/>
            <person name="Weng J."/>
            <person name="Shamoo Y."/>
        </authorList>
    </citation>
    <scope>NUCLEOTIDE SEQUENCE [LARGE SCALE GENOMIC DNA]</scope>
    <source>
        <strain evidence="3 4">BAA2227</strain>
    </source>
</reference>
<name>A0A2S5ZUJ8_9NOCA</name>
<feature type="domain" description="YrhK" evidence="2">
    <location>
        <begin position="27"/>
        <end position="82"/>
    </location>
</feature>
<feature type="transmembrane region" description="Helical" evidence="1">
    <location>
        <begin position="33"/>
        <end position="52"/>
    </location>
</feature>
<proteinExistence type="predicted"/>
<evidence type="ECO:0000313" key="4">
    <source>
        <dbReference type="Proteomes" id="UP000238356"/>
    </source>
</evidence>
<evidence type="ECO:0000313" key="3">
    <source>
        <dbReference type="EMBL" id="PPJ18839.1"/>
    </source>
</evidence>
<dbReference type="InterPro" id="IPR025424">
    <property type="entry name" value="YrhK_domain"/>
</dbReference>
<sequence>MRQARHDHPDRPVRFSIGDEVLVIDSRYETASIVNDVLIALWFTIGSALFLSEPTQVAGTWMFLIGSIQFLIRPVIRLGRRIHLRRLGSDAGHRAADYDY</sequence>
<organism evidence="3 4">
    <name type="scientific">Nocardia nova</name>
    <dbReference type="NCBI Taxonomy" id="37330"/>
    <lineage>
        <taxon>Bacteria</taxon>
        <taxon>Bacillati</taxon>
        <taxon>Actinomycetota</taxon>
        <taxon>Actinomycetes</taxon>
        <taxon>Mycobacteriales</taxon>
        <taxon>Nocardiaceae</taxon>
        <taxon>Nocardia</taxon>
    </lineage>
</organism>
<dbReference type="Proteomes" id="UP000238356">
    <property type="component" value="Unassembled WGS sequence"/>
</dbReference>
<evidence type="ECO:0000259" key="2">
    <source>
        <dbReference type="Pfam" id="PF14145"/>
    </source>
</evidence>
<keyword evidence="1" id="KW-1133">Transmembrane helix</keyword>
<dbReference type="EMBL" id="PSZD01000051">
    <property type="protein sequence ID" value="PPJ18839.1"/>
    <property type="molecule type" value="Genomic_DNA"/>
</dbReference>
<accession>A0A2S5ZUJ8</accession>
<dbReference type="RefSeq" id="WP_063013588.1">
    <property type="nucleotide sequence ID" value="NZ_JADLQW010000018.1"/>
</dbReference>
<gene>
    <name evidence="3" type="ORF">C5F51_36025</name>
</gene>
<keyword evidence="1" id="KW-0472">Membrane</keyword>
<keyword evidence="1" id="KW-0812">Transmembrane</keyword>
<dbReference type="Pfam" id="PF14145">
    <property type="entry name" value="YrhK"/>
    <property type="match status" value="1"/>
</dbReference>
<evidence type="ECO:0000256" key="1">
    <source>
        <dbReference type="SAM" id="Phobius"/>
    </source>
</evidence>